<evidence type="ECO:0000313" key="3">
    <source>
        <dbReference type="EMBL" id="NEN50736.1"/>
    </source>
</evidence>
<dbReference type="EMBL" id="JAAGWB010000014">
    <property type="protein sequence ID" value="NEN50736.1"/>
    <property type="molecule type" value="Genomic_DNA"/>
</dbReference>
<evidence type="ECO:0000313" key="5">
    <source>
        <dbReference type="Proteomes" id="UP000471152"/>
    </source>
</evidence>
<accession>A0A6P0H7I8</accession>
<keyword evidence="1" id="KW-1133">Transmembrane helix</keyword>
<name>A0A6P0H7I8_9ACTN</name>
<keyword evidence="1" id="KW-0812">Transmembrane</keyword>
<feature type="transmembrane region" description="Helical" evidence="1">
    <location>
        <begin position="36"/>
        <end position="58"/>
    </location>
</feature>
<dbReference type="RefSeq" id="WP_163610424.1">
    <property type="nucleotide sequence ID" value="NZ_JAAGWB010000014.1"/>
</dbReference>
<evidence type="ECO:0000313" key="2">
    <source>
        <dbReference type="EMBL" id="NEK93969.1"/>
    </source>
</evidence>
<protein>
    <submittedName>
        <fullName evidence="3">Uncharacterized protein</fullName>
    </submittedName>
</protein>
<reference evidence="2 4" key="1">
    <citation type="submission" date="2020-01" db="EMBL/GenBank/DDBJ databases">
        <title>the WGS Modestobacter muralis CPCC 204518.</title>
        <authorList>
            <person name="Jiang Z."/>
        </authorList>
    </citation>
    <scope>NUCLEOTIDE SEQUENCE [LARGE SCALE GENOMIC DNA]</scope>
    <source>
        <strain evidence="2 4">DSM 100205</strain>
    </source>
</reference>
<keyword evidence="4" id="KW-1185">Reference proteome</keyword>
<sequence>MNFGVALLVVGGFLLGGAYSISKADSDTKGRTGGQLVFAGILLVAALLATASGILYLVG</sequence>
<organism evidence="3 5">
    <name type="scientific">Modestobacter muralis</name>
    <dbReference type="NCBI Taxonomy" id="1608614"/>
    <lineage>
        <taxon>Bacteria</taxon>
        <taxon>Bacillati</taxon>
        <taxon>Actinomycetota</taxon>
        <taxon>Actinomycetes</taxon>
        <taxon>Geodermatophilales</taxon>
        <taxon>Geodermatophilaceae</taxon>
        <taxon>Modestobacter</taxon>
    </lineage>
</organism>
<comment type="caution">
    <text evidence="3">The sequence shown here is derived from an EMBL/GenBank/DDBJ whole genome shotgun (WGS) entry which is preliminary data.</text>
</comment>
<dbReference type="EMBL" id="JAAGWH010000014">
    <property type="protein sequence ID" value="NEK93969.1"/>
    <property type="molecule type" value="Genomic_DNA"/>
</dbReference>
<evidence type="ECO:0000313" key="4">
    <source>
        <dbReference type="Proteomes" id="UP000468828"/>
    </source>
</evidence>
<evidence type="ECO:0000256" key="1">
    <source>
        <dbReference type="SAM" id="Phobius"/>
    </source>
</evidence>
<gene>
    <name evidence="3" type="ORF">G3R41_07245</name>
    <name evidence="2" type="ORF">GCU67_07245</name>
</gene>
<reference evidence="3 5" key="2">
    <citation type="submission" date="2020-02" db="EMBL/GenBank/DDBJ databases">
        <title>The WGS of Modestobacter muralis DSM 100205.</title>
        <authorList>
            <person name="Jiang Z."/>
        </authorList>
    </citation>
    <scope>NUCLEOTIDE SEQUENCE [LARGE SCALE GENOMIC DNA]</scope>
    <source>
        <strain evidence="3 5">DSM 100205</strain>
    </source>
</reference>
<dbReference type="AlphaFoldDB" id="A0A6P0H7I8"/>
<keyword evidence="1" id="KW-0472">Membrane</keyword>
<proteinExistence type="predicted"/>
<dbReference type="Proteomes" id="UP000471152">
    <property type="component" value="Unassembled WGS sequence"/>
</dbReference>
<dbReference type="Proteomes" id="UP000468828">
    <property type="component" value="Unassembled WGS sequence"/>
</dbReference>